<reference evidence="1 2" key="1">
    <citation type="submission" date="2017-01" db="EMBL/GenBank/DDBJ databases">
        <title>Comparative Genomics of 38 Pectobacterium strains comprising three species revealed the characteristics of Pectobacterium carotovorum.</title>
        <authorList>
            <person name="Xie H."/>
            <person name="Ma Y."/>
            <person name="Li X."/>
        </authorList>
    </citation>
    <scope>NUCLEOTIDE SEQUENCE [LARGE SCALE GENOMIC DNA]</scope>
    <source>
        <strain evidence="1 2">Q142</strain>
    </source>
</reference>
<evidence type="ECO:0008006" key="3">
    <source>
        <dbReference type="Google" id="ProtNLM"/>
    </source>
</evidence>
<dbReference type="AlphaFoldDB" id="A0ABD6VIX7"/>
<name>A0ABD6VIX7_9GAMM</name>
<dbReference type="SUPFAM" id="SSF51556">
    <property type="entry name" value="Metallo-dependent hydrolases"/>
    <property type="match status" value="1"/>
</dbReference>
<evidence type="ECO:0000313" key="1">
    <source>
        <dbReference type="EMBL" id="POE22559.1"/>
    </source>
</evidence>
<dbReference type="Gene3D" id="3.20.20.140">
    <property type="entry name" value="Metal-dependent hydrolases"/>
    <property type="match status" value="2"/>
</dbReference>
<sequence>MFDRHWRHLLERQREAKSWSRALLGQVARHHLDNDLRRLTVHSQRFTEWQNWIANQSGFPVIAYQAELMFCHPERPSNFDLFDTLKQTLGYRPIISPWHPLVEDYLKREGLHEAHMHLNGTTFVELMWHHSLLNPNALIAEMTESHKKNSTRLRRFYAVSTTLDSAIKIKRMLHIARYCREWLLRWVDEAPLFEPDGKPARHTFCETLRSRDIADVDMNYFPYEQAQFSTKQYEHGICELHFHIRVLHKLKANASTSTTEDACYLLYLLSMNLFQQLLVQRTDQYGFDQFQKFTELGPREPIEKEYEARFYQLHGPHPTKDAVLTTFEGRFAPKDTASKNISLITAILSGFWRYQQRDKKIDSINIPLDINELSKLCLNFSRPTLRLVVHFIKRTWTPPKDGAYFSELRADIMVRANVLFSLFDEAPALRSIITAFDAAANELETPPEVFSVLYRHARRNGIQNFTYHAGEDFEHLISGIRAVYEAITFLGLCNGDRIGHATAIGILPSLWIKKMPDKLYLRRGEWLENLLFIRKVLIEGGDAKFSIPILEDAITTLAYRIFNQHPPLTLLQQFFDGRGLSPEQVRDYLQDKSDQPIGWIGEEFNEVRQFGQRTGDDALRLLTMRWFDQDIIARYEQLQEFDTQFIPESLMLHIQQYVQKIVREKHVVIETLPTSNVRISHYESVQEHHIFRWMHTPGRKIEGDNLMQIALGSDDQGIFVTDMKNEFYHLFWALVNHYSYSHQEALACIAAINENGRIYRFDYLG</sequence>
<dbReference type="Proteomes" id="UP000237274">
    <property type="component" value="Unassembled WGS sequence"/>
</dbReference>
<comment type="caution">
    <text evidence="1">The sequence shown here is derived from an EMBL/GenBank/DDBJ whole genome shotgun (WGS) entry which is preliminary data.</text>
</comment>
<dbReference type="InterPro" id="IPR032466">
    <property type="entry name" value="Metal_Hydrolase"/>
</dbReference>
<dbReference type="PANTHER" id="PTHR11409">
    <property type="entry name" value="ADENOSINE DEAMINASE"/>
    <property type="match status" value="1"/>
</dbReference>
<dbReference type="PANTHER" id="PTHR11409:SF43">
    <property type="entry name" value="ADENOSINE DEAMINASE"/>
    <property type="match status" value="1"/>
</dbReference>
<gene>
    <name evidence="1" type="ORF">BV926_21820</name>
</gene>
<organism evidence="1 2">
    <name type="scientific">Pectobacterium odoriferum</name>
    <dbReference type="NCBI Taxonomy" id="78398"/>
    <lineage>
        <taxon>Bacteria</taxon>
        <taxon>Pseudomonadati</taxon>
        <taxon>Pseudomonadota</taxon>
        <taxon>Gammaproteobacteria</taxon>
        <taxon>Enterobacterales</taxon>
        <taxon>Pectobacteriaceae</taxon>
        <taxon>Pectobacterium</taxon>
    </lineage>
</organism>
<evidence type="ECO:0000313" key="2">
    <source>
        <dbReference type="Proteomes" id="UP000237274"/>
    </source>
</evidence>
<accession>A0ABD6VIX7</accession>
<protein>
    <recommendedName>
        <fullName evidence="3">Adenosine deaminase</fullName>
    </recommendedName>
</protein>
<dbReference type="InterPro" id="IPR006330">
    <property type="entry name" value="Ado/ade_deaminase"/>
</dbReference>
<dbReference type="EMBL" id="MTAO01000027">
    <property type="protein sequence ID" value="POE22559.1"/>
    <property type="molecule type" value="Genomic_DNA"/>
</dbReference>
<proteinExistence type="predicted"/>